<reference evidence="1" key="1">
    <citation type="submission" date="2023-06" db="EMBL/GenBank/DDBJ databases">
        <title>Survivors Of The Sea: Transcriptome response of Skeletonema marinoi to long-term dormancy.</title>
        <authorList>
            <person name="Pinder M.I.M."/>
            <person name="Kourtchenko O."/>
            <person name="Robertson E.K."/>
            <person name="Larsson T."/>
            <person name="Maumus F."/>
            <person name="Osuna-Cruz C.M."/>
            <person name="Vancaester E."/>
            <person name="Stenow R."/>
            <person name="Vandepoele K."/>
            <person name="Ploug H."/>
            <person name="Bruchert V."/>
            <person name="Godhe A."/>
            <person name="Topel M."/>
        </authorList>
    </citation>
    <scope>NUCLEOTIDE SEQUENCE</scope>
    <source>
        <strain evidence="1">R05AC</strain>
    </source>
</reference>
<sequence>MIYLSDLPTGALAHVSSYLAAPSRALFAVALKCEEVDNSSAIAGDDWDVLDFGDIEKDLAAKLSDEDIRGVLLSIDAVNNLKRLRLTNCINISGAGLEPLRGSTIIQLINLSLVGDHESPKLDPEPPISCAEVIPILDSIIQRGEDCSLEYLQFPNEWRRERNTESDFHAFLTRFNNYLSSRADVCLKCSCNLSENNEIQMIDMAGSEYGTQNYTCYDCMNKYCYECEDDFGCYIRLCHRCEKSYCAHCQTVDYCTCCGFSYCVDCIDFKQCSQCEENTCLDCVPGVRCHNNCDKIWCIPCVEDGDAFSRQHGVPLRSTNWGLSSRVKFLAAPSRALFAVALNSRDSSSAIAGDDWDVLDFGDIEKDLAAKLSDDDIRGVLLSIDAVNNLKKLRLTNCINISGAGLEPLRGSTIIQQIDLSLVGDHESPKLDPEPLISCAEVIPILDSIIERREDCSLEYLQFPKVWRKERNTESNFHAFLTRFNNYLSSRAGRCLQCRCNLPIRNRDGQQNMLYMSAYDKFYGTQKYTCYDCTKQYCEDCEDDGGVYYIG</sequence>
<evidence type="ECO:0000313" key="1">
    <source>
        <dbReference type="EMBL" id="KAK1734896.1"/>
    </source>
</evidence>
<keyword evidence="2" id="KW-1185">Reference proteome</keyword>
<feature type="non-terminal residue" evidence="1">
    <location>
        <position position="1"/>
    </location>
</feature>
<name>A0AAD8XX35_9STRA</name>
<dbReference type="Proteomes" id="UP001224775">
    <property type="component" value="Unassembled WGS sequence"/>
</dbReference>
<evidence type="ECO:0000313" key="2">
    <source>
        <dbReference type="Proteomes" id="UP001224775"/>
    </source>
</evidence>
<organism evidence="1 2">
    <name type="scientific">Skeletonema marinoi</name>
    <dbReference type="NCBI Taxonomy" id="267567"/>
    <lineage>
        <taxon>Eukaryota</taxon>
        <taxon>Sar</taxon>
        <taxon>Stramenopiles</taxon>
        <taxon>Ochrophyta</taxon>
        <taxon>Bacillariophyta</taxon>
        <taxon>Coscinodiscophyceae</taxon>
        <taxon>Thalassiosirophycidae</taxon>
        <taxon>Thalassiosirales</taxon>
        <taxon>Skeletonemataceae</taxon>
        <taxon>Skeletonema</taxon>
        <taxon>Skeletonema marinoi-dohrnii complex</taxon>
    </lineage>
</organism>
<protein>
    <submittedName>
        <fullName evidence="1">Uncharacterized protein</fullName>
    </submittedName>
</protein>
<dbReference type="AlphaFoldDB" id="A0AAD8XX35"/>
<dbReference type="EMBL" id="JATAAI010000036">
    <property type="protein sequence ID" value="KAK1734896.1"/>
    <property type="molecule type" value="Genomic_DNA"/>
</dbReference>
<proteinExistence type="predicted"/>
<accession>A0AAD8XX35</accession>
<comment type="caution">
    <text evidence="1">The sequence shown here is derived from an EMBL/GenBank/DDBJ whole genome shotgun (WGS) entry which is preliminary data.</text>
</comment>
<gene>
    <name evidence="1" type="ORF">QTG54_014356</name>
</gene>